<dbReference type="InterPro" id="IPR036291">
    <property type="entry name" value="NAD(P)-bd_dom_sf"/>
</dbReference>
<dbReference type="InterPro" id="IPR051468">
    <property type="entry name" value="Fungal_SecMetab_SDRs"/>
</dbReference>
<dbReference type="OrthoDB" id="5296at2759"/>
<dbReference type="Gene3D" id="3.40.50.720">
    <property type="entry name" value="NAD(P)-binding Rossmann-like Domain"/>
    <property type="match status" value="1"/>
</dbReference>
<sequence length="293" mass="32198">MEIANKVCRFNHSLKGEQFEYPVFCKLLVCNFEDKGIMTTISLIQGASKGIGLQFCRTLLSRDPQSVVIATCRSPDNANELLQLQSNVPNRLHIHQLDVTKTADIENVCKKTTASYGRLDLLINSAGMLHPSGKGETSLRDVTEEGLSQTFATNTIGPLIMAKYFAPLLKKGNGDIGKQPSKHTGVLVNMSAKVGSITDNGLGGWYSYRLSKAALNMTTKNLSIELGRGKNKITCISLHPGTVDTDLSRPYHKGVPKLFSTEESVRMMLEVIDSLSVEDTGKFFTYDKTELSF</sequence>
<reference evidence="2" key="1">
    <citation type="submission" date="2021-03" db="EMBL/GenBank/DDBJ databases">
        <authorList>
            <person name="Bekaert M."/>
        </authorList>
    </citation>
    <scope>NUCLEOTIDE SEQUENCE</scope>
</reference>
<dbReference type="GO" id="GO:0016491">
    <property type="term" value="F:oxidoreductase activity"/>
    <property type="evidence" value="ECO:0007669"/>
    <property type="project" value="TreeGrafter"/>
</dbReference>
<organism evidence="2 3">
    <name type="scientific">Mytilus edulis</name>
    <name type="common">Blue mussel</name>
    <dbReference type="NCBI Taxonomy" id="6550"/>
    <lineage>
        <taxon>Eukaryota</taxon>
        <taxon>Metazoa</taxon>
        <taxon>Spiralia</taxon>
        <taxon>Lophotrochozoa</taxon>
        <taxon>Mollusca</taxon>
        <taxon>Bivalvia</taxon>
        <taxon>Autobranchia</taxon>
        <taxon>Pteriomorphia</taxon>
        <taxon>Mytilida</taxon>
        <taxon>Mytiloidea</taxon>
        <taxon>Mytilidae</taxon>
        <taxon>Mytilinae</taxon>
        <taxon>Mytilus</taxon>
    </lineage>
</organism>
<accession>A0A8S3VBG8</accession>
<dbReference type="PANTHER" id="PTHR43544">
    <property type="entry name" value="SHORT-CHAIN DEHYDROGENASE/REDUCTASE"/>
    <property type="match status" value="1"/>
</dbReference>
<protein>
    <submittedName>
        <fullName evidence="2">Uncharacterized protein</fullName>
    </submittedName>
</protein>
<evidence type="ECO:0000256" key="1">
    <source>
        <dbReference type="RuleBase" id="RU000363"/>
    </source>
</evidence>
<dbReference type="EMBL" id="CAJPWZ010003251">
    <property type="protein sequence ID" value="CAG2254766.1"/>
    <property type="molecule type" value="Genomic_DNA"/>
</dbReference>
<proteinExistence type="inferred from homology"/>
<dbReference type="PRINTS" id="PR00080">
    <property type="entry name" value="SDRFAMILY"/>
</dbReference>
<dbReference type="PRINTS" id="PR00081">
    <property type="entry name" value="GDHRDH"/>
</dbReference>
<dbReference type="PANTHER" id="PTHR43544:SF12">
    <property type="entry name" value="NAD(P)-BINDING ROSSMANN-FOLD SUPERFAMILY PROTEIN"/>
    <property type="match status" value="1"/>
</dbReference>
<evidence type="ECO:0000313" key="2">
    <source>
        <dbReference type="EMBL" id="CAG2254766.1"/>
    </source>
</evidence>
<keyword evidence="3" id="KW-1185">Reference proteome</keyword>
<dbReference type="GO" id="GO:0005737">
    <property type="term" value="C:cytoplasm"/>
    <property type="evidence" value="ECO:0007669"/>
    <property type="project" value="TreeGrafter"/>
</dbReference>
<name>A0A8S3VBG8_MYTED</name>
<comment type="similarity">
    <text evidence="1">Belongs to the short-chain dehydrogenases/reductases (SDR) family.</text>
</comment>
<dbReference type="Proteomes" id="UP000683360">
    <property type="component" value="Unassembled WGS sequence"/>
</dbReference>
<comment type="caution">
    <text evidence="2">The sequence shown here is derived from an EMBL/GenBank/DDBJ whole genome shotgun (WGS) entry which is preliminary data.</text>
</comment>
<evidence type="ECO:0000313" key="3">
    <source>
        <dbReference type="Proteomes" id="UP000683360"/>
    </source>
</evidence>
<dbReference type="InterPro" id="IPR002347">
    <property type="entry name" value="SDR_fam"/>
</dbReference>
<gene>
    <name evidence="2" type="ORF">MEDL_66156</name>
</gene>
<dbReference type="AlphaFoldDB" id="A0A8S3VBG8"/>
<dbReference type="SUPFAM" id="SSF51735">
    <property type="entry name" value="NAD(P)-binding Rossmann-fold domains"/>
    <property type="match status" value="1"/>
</dbReference>
<dbReference type="Pfam" id="PF00106">
    <property type="entry name" value="adh_short"/>
    <property type="match status" value="1"/>
</dbReference>
<dbReference type="CDD" id="cd05325">
    <property type="entry name" value="carb_red_sniffer_like_SDR_c"/>
    <property type="match status" value="1"/>
</dbReference>